<sequence>MHNVTADQIEKNKQLIALVKQYPQIYNHDPTQQTGETVEEIWAKIGQQMGEPADVCKKKWRLLRSSLIRYIKVFKDKSTSKGNRYRPYYLLEHMDFLLPFIDDKMIIRKIKPVIKTQQSQPATTTTVTLVKKDRDDETILYANTTPNTITYNVVATTSKDSSSQELKAETQQTQDIQQYYNAGVKIIGEDYITTYQPGEQLIYQASASADEQQIHQEQCIQEQEQHQECLQQESPSKAQIQGTTIIPIPNMNSVFSSSNPSEASDLYFLIGLLPDFKNLNHDQKRKVKIGILKLIDDAVSI</sequence>
<dbReference type="InterPro" id="IPR004210">
    <property type="entry name" value="BESS_motif"/>
</dbReference>
<dbReference type="EMBL" id="JADBJN010000002">
    <property type="protein sequence ID" value="KAG5676346.1"/>
    <property type="molecule type" value="Genomic_DNA"/>
</dbReference>
<dbReference type="SMART" id="SM00595">
    <property type="entry name" value="MADF"/>
    <property type="match status" value="1"/>
</dbReference>
<evidence type="ECO:0000313" key="4">
    <source>
        <dbReference type="EMBL" id="KAG5676346.1"/>
    </source>
</evidence>
<proteinExistence type="predicted"/>
<feature type="domain" description="MADF" evidence="2">
    <location>
        <begin position="14"/>
        <end position="102"/>
    </location>
</feature>
<comment type="subcellular location">
    <subcellularLocation>
        <location evidence="1">Nucleus</location>
    </subcellularLocation>
</comment>
<dbReference type="GO" id="GO:0003677">
    <property type="term" value="F:DNA binding"/>
    <property type="evidence" value="ECO:0007669"/>
    <property type="project" value="InterPro"/>
</dbReference>
<dbReference type="Proteomes" id="UP001107558">
    <property type="component" value="Chromosome 2"/>
</dbReference>
<dbReference type="Pfam" id="PF02944">
    <property type="entry name" value="BESS"/>
    <property type="match status" value="1"/>
</dbReference>
<dbReference type="GO" id="GO:0005634">
    <property type="term" value="C:nucleus"/>
    <property type="evidence" value="ECO:0007669"/>
    <property type="project" value="UniProtKB-SubCell"/>
</dbReference>
<dbReference type="Pfam" id="PF10545">
    <property type="entry name" value="MADF_DNA_bdg"/>
    <property type="match status" value="1"/>
</dbReference>
<comment type="caution">
    <text evidence="4">The sequence shown here is derived from an EMBL/GenBank/DDBJ whole genome shotgun (WGS) entry which is preliminary data.</text>
</comment>
<dbReference type="OrthoDB" id="6147983at2759"/>
<dbReference type="PROSITE" id="PS51031">
    <property type="entry name" value="BESS"/>
    <property type="match status" value="1"/>
</dbReference>
<evidence type="ECO:0000259" key="3">
    <source>
        <dbReference type="PROSITE" id="PS51031"/>
    </source>
</evidence>
<dbReference type="GO" id="GO:0005667">
    <property type="term" value="C:transcription regulator complex"/>
    <property type="evidence" value="ECO:0007669"/>
    <property type="project" value="TreeGrafter"/>
</dbReference>
<dbReference type="InterPro" id="IPR006578">
    <property type="entry name" value="MADF-dom"/>
</dbReference>
<dbReference type="AlphaFoldDB" id="A0A9J6C2V1"/>
<evidence type="ECO:0000256" key="1">
    <source>
        <dbReference type="PROSITE-ProRule" id="PRU00371"/>
    </source>
</evidence>
<dbReference type="PROSITE" id="PS51029">
    <property type="entry name" value="MADF"/>
    <property type="match status" value="1"/>
</dbReference>
<evidence type="ECO:0008006" key="6">
    <source>
        <dbReference type="Google" id="ProtNLM"/>
    </source>
</evidence>
<gene>
    <name evidence="4" type="ORF">PVAND_006188</name>
</gene>
<dbReference type="PANTHER" id="PTHR12243:SF60">
    <property type="entry name" value="SI:CH211-15D5.12-RELATED"/>
    <property type="match status" value="1"/>
</dbReference>
<name>A0A9J6C2V1_POLVA</name>
<protein>
    <recommendedName>
        <fullName evidence="6">MADF domain-containing protein</fullName>
    </recommendedName>
</protein>
<dbReference type="GO" id="GO:0006357">
    <property type="term" value="P:regulation of transcription by RNA polymerase II"/>
    <property type="evidence" value="ECO:0007669"/>
    <property type="project" value="TreeGrafter"/>
</dbReference>
<organism evidence="4 5">
    <name type="scientific">Polypedilum vanderplanki</name>
    <name type="common">Sleeping chironomid midge</name>
    <dbReference type="NCBI Taxonomy" id="319348"/>
    <lineage>
        <taxon>Eukaryota</taxon>
        <taxon>Metazoa</taxon>
        <taxon>Ecdysozoa</taxon>
        <taxon>Arthropoda</taxon>
        <taxon>Hexapoda</taxon>
        <taxon>Insecta</taxon>
        <taxon>Pterygota</taxon>
        <taxon>Neoptera</taxon>
        <taxon>Endopterygota</taxon>
        <taxon>Diptera</taxon>
        <taxon>Nematocera</taxon>
        <taxon>Chironomoidea</taxon>
        <taxon>Chironomidae</taxon>
        <taxon>Chironominae</taxon>
        <taxon>Polypedilum</taxon>
        <taxon>Polypedilum</taxon>
    </lineage>
</organism>
<dbReference type="PANTHER" id="PTHR12243">
    <property type="entry name" value="MADF DOMAIN TRANSCRIPTION FACTOR"/>
    <property type="match status" value="1"/>
</dbReference>
<evidence type="ECO:0000313" key="5">
    <source>
        <dbReference type="Proteomes" id="UP001107558"/>
    </source>
</evidence>
<accession>A0A9J6C2V1</accession>
<dbReference type="InterPro" id="IPR039353">
    <property type="entry name" value="TF_Adf1"/>
</dbReference>
<keyword evidence="5" id="KW-1185">Reference proteome</keyword>
<reference evidence="4" key="1">
    <citation type="submission" date="2021-03" db="EMBL/GenBank/DDBJ databases">
        <title>Chromosome level genome of the anhydrobiotic midge Polypedilum vanderplanki.</title>
        <authorList>
            <person name="Yoshida Y."/>
            <person name="Kikawada T."/>
            <person name="Gusev O."/>
        </authorList>
    </citation>
    <scope>NUCLEOTIDE SEQUENCE</scope>
    <source>
        <strain evidence="4">NIAS01</strain>
        <tissue evidence="4">Whole body or cell culture</tissue>
    </source>
</reference>
<keyword evidence="1" id="KW-0539">Nucleus</keyword>
<evidence type="ECO:0000259" key="2">
    <source>
        <dbReference type="PROSITE" id="PS51029"/>
    </source>
</evidence>
<feature type="domain" description="BESS" evidence="3">
    <location>
        <begin position="262"/>
        <end position="301"/>
    </location>
</feature>